<sequence>MRLQVGCAMWTHKSWQGRFLPHPLAPHERLRHYAGWCNAVEGNTTFYATPTRDTVASWAQQTDADFRFVLKLPKVITHERRLTDVDEALHAFLAAIEPLGPRAHAVWIQLPGSFAPADVPALARFLGRLPRSHRYAVEVRHRAFFDDPRAMRTLEAALAVAAAEWIPFDTTALFRSPPTSDAERDAWTKKPRVPLRSVALTDRPIVRYLGRDDSARTVEGWQRWVDVVVDWLREGRSPTVFIHTPDNADAPELARRFHDEVRARVPALAPLPQPIPTAPATLF</sequence>
<evidence type="ECO:0000313" key="2">
    <source>
        <dbReference type="Proteomes" id="UP000032545"/>
    </source>
</evidence>
<keyword evidence="2" id="KW-1185">Reference proteome</keyword>
<evidence type="ECO:0008006" key="3">
    <source>
        <dbReference type="Google" id="ProtNLM"/>
    </source>
</evidence>
<reference evidence="1 2" key="2">
    <citation type="journal article" date="2016" name="Genome Announc.">
        <title>Permanent Draft Genome Sequences for Two Variants of Frankia sp. Strain CpI1, the First Frankia Strain Isolated from Root Nodules of Comptonia peregrina.</title>
        <authorList>
            <person name="Oshone R."/>
            <person name="Hurst S.G.IV."/>
            <person name="Abebe-Akele F."/>
            <person name="Simpson S."/>
            <person name="Morris K."/>
            <person name="Thomas W.K."/>
            <person name="Tisa L.S."/>
        </authorList>
    </citation>
    <scope>NUCLEOTIDE SEQUENCE [LARGE SCALE GENOMIC DNA]</scope>
    <source>
        <strain evidence="2">CpI1-S</strain>
    </source>
</reference>
<evidence type="ECO:0000313" key="1">
    <source>
        <dbReference type="EMBL" id="KJE22607.1"/>
    </source>
</evidence>
<dbReference type="SUPFAM" id="SSF117396">
    <property type="entry name" value="TM1631-like"/>
    <property type="match status" value="1"/>
</dbReference>
<dbReference type="Pfam" id="PF01904">
    <property type="entry name" value="DUF72"/>
    <property type="match status" value="1"/>
</dbReference>
<dbReference type="PANTHER" id="PTHR30348:SF9">
    <property type="entry name" value="UPF0759 PROTEIN YECE"/>
    <property type="match status" value="1"/>
</dbReference>
<dbReference type="Proteomes" id="UP000032545">
    <property type="component" value="Unassembled WGS sequence"/>
</dbReference>
<dbReference type="AlphaFoldDB" id="A0A0D8BGN4"/>
<organism evidence="1 2">
    <name type="scientific">Frankia torreyi</name>
    <dbReference type="NCBI Taxonomy" id="1856"/>
    <lineage>
        <taxon>Bacteria</taxon>
        <taxon>Bacillati</taxon>
        <taxon>Actinomycetota</taxon>
        <taxon>Actinomycetes</taxon>
        <taxon>Frankiales</taxon>
        <taxon>Frankiaceae</taxon>
        <taxon>Frankia</taxon>
    </lineage>
</organism>
<accession>A0A0D8BGN4</accession>
<dbReference type="Gene3D" id="3.20.20.410">
    <property type="entry name" value="Protein of unknown function UPF0759"/>
    <property type="match status" value="1"/>
</dbReference>
<dbReference type="EMBL" id="JYFN01000022">
    <property type="protein sequence ID" value="KJE22607.1"/>
    <property type="molecule type" value="Genomic_DNA"/>
</dbReference>
<dbReference type="OrthoDB" id="9780310at2"/>
<dbReference type="InterPro" id="IPR036520">
    <property type="entry name" value="UPF0759_sf"/>
</dbReference>
<dbReference type="PATRIC" id="fig|1502723.3.peg.2537"/>
<dbReference type="PANTHER" id="PTHR30348">
    <property type="entry name" value="UNCHARACTERIZED PROTEIN YECE"/>
    <property type="match status" value="1"/>
</dbReference>
<proteinExistence type="predicted"/>
<dbReference type="RefSeq" id="WP_044885730.1">
    <property type="nucleotide sequence ID" value="NZ_JYFN01000022.1"/>
</dbReference>
<comment type="caution">
    <text evidence="1">The sequence shown here is derived from an EMBL/GenBank/DDBJ whole genome shotgun (WGS) entry which is preliminary data.</text>
</comment>
<name>A0A0D8BGN4_9ACTN</name>
<protein>
    <recommendedName>
        <fullName evidence="3">DUF72 domain-containing protein</fullName>
    </recommendedName>
</protein>
<gene>
    <name evidence="1" type="ORF">FF36_03137</name>
</gene>
<dbReference type="InterPro" id="IPR002763">
    <property type="entry name" value="DUF72"/>
</dbReference>
<reference evidence="2" key="1">
    <citation type="submission" date="2015-02" db="EMBL/GenBank/DDBJ databases">
        <title>Draft Genome of Frankia sp. CpI1-S.</title>
        <authorList>
            <person name="Oshone R.T."/>
            <person name="Ngom M."/>
            <person name="Ghodhbane-Gtari F."/>
            <person name="Gtari M."/>
            <person name="Morris K."/>
            <person name="Thomas K."/>
            <person name="Sen A."/>
            <person name="Tisa L.S."/>
        </authorList>
    </citation>
    <scope>NUCLEOTIDE SEQUENCE [LARGE SCALE GENOMIC DNA]</scope>
    <source>
        <strain evidence="2">CpI1-S</strain>
    </source>
</reference>